<dbReference type="PANTHER" id="PTHR35545">
    <property type="entry name" value="F-BOX DOMAIN-CONTAINING PROTEIN"/>
    <property type="match status" value="1"/>
</dbReference>
<protein>
    <submittedName>
        <fullName evidence="1 2">Uncharacterized protein</fullName>
    </submittedName>
</protein>
<reference evidence="1 2" key="1">
    <citation type="journal article" date="2010" name="Nature">
        <title>Genome sequencing and analysis of the model grass Brachypodium distachyon.</title>
        <authorList>
            <consortium name="International Brachypodium Initiative"/>
        </authorList>
    </citation>
    <scope>NUCLEOTIDE SEQUENCE [LARGE SCALE GENOMIC DNA]</scope>
    <source>
        <strain evidence="1 2">Bd21</strain>
    </source>
</reference>
<dbReference type="PANTHER" id="PTHR35545:SF20">
    <property type="entry name" value="OS05G0536800 PROTEIN"/>
    <property type="match status" value="1"/>
</dbReference>
<name>A0A0Q3IUQ0_BRADI</name>
<gene>
    <name evidence="1" type="ORF">BRADI_2g12053v3</name>
</gene>
<reference evidence="1" key="2">
    <citation type="submission" date="2017-06" db="EMBL/GenBank/DDBJ databases">
        <title>WGS assembly of Brachypodium distachyon.</title>
        <authorList>
            <consortium name="The International Brachypodium Initiative"/>
            <person name="Lucas S."/>
            <person name="Harmon-Smith M."/>
            <person name="Lail K."/>
            <person name="Tice H."/>
            <person name="Grimwood J."/>
            <person name="Bruce D."/>
            <person name="Barry K."/>
            <person name="Shu S."/>
            <person name="Lindquist E."/>
            <person name="Wang M."/>
            <person name="Pitluck S."/>
            <person name="Vogel J.P."/>
            <person name="Garvin D.F."/>
            <person name="Mockler T.C."/>
            <person name="Schmutz J."/>
            <person name="Rokhsar D."/>
            <person name="Bevan M.W."/>
        </authorList>
    </citation>
    <scope>NUCLEOTIDE SEQUENCE</scope>
    <source>
        <strain evidence="1">Bd21</strain>
    </source>
</reference>
<dbReference type="InParanoid" id="A0A0Q3IUQ0"/>
<dbReference type="STRING" id="15368.A0A0Q3IUQ0"/>
<proteinExistence type="predicted"/>
<sequence length="529" mass="61003">MPTALFNRNRGGEPGNSARYSIRRAGAAIVMARRGRDRRTARRDDRLSALSDDLLLDVLRRLDTRTALAAGSLSRRWAHLPLELPALDFRISDILSPRYHRCILLHRREIQGTILDCNFRGSEADIKPKIRRYERRAMRSLTSSVESFLDAAKTKRDRPRRRLSKLRLEFFATYNTSSMNRLIAEAIDTWGLDHLEALAKPTFQQRQVHTFPSCGLCKEPRASRLQNLKLGGCMLPPLHEYSALTVLVLQDIPDSPAAAYEGVFSSDDMILVQGAPGSNIKELVVDRCRFQHMSLRSLPCLERLASLGSRVYVESAACPCLRQWNLTLDLGVNLEFMRRYFVQHVKLKLNLFFRHTPDITSMIIRFTGPDRWIVPSRFLSTWLPNLRRLLVADVPSSWDVSWPRLLLETAPSLDTLHVHIAPCSEEEPGAEIRWQPSMLRHNHLKEFVIAGFDATERQIYFVKFVIRVCTSLCHVAMFKNGHAQFKGHWDWEIVTQPHCWTQEEKEHVLKQIKDRAYCYVCHMPFRVIG</sequence>
<keyword evidence="3" id="KW-1185">Reference proteome</keyword>
<dbReference type="SUPFAM" id="SSF81383">
    <property type="entry name" value="F-box domain"/>
    <property type="match status" value="1"/>
</dbReference>
<dbReference type="Proteomes" id="UP000008810">
    <property type="component" value="Chromosome 2"/>
</dbReference>
<dbReference type="AlphaFoldDB" id="A0A0Q3IUQ0"/>
<dbReference type="EMBL" id="CM000881">
    <property type="protein sequence ID" value="KQK04164.2"/>
    <property type="molecule type" value="Genomic_DNA"/>
</dbReference>
<dbReference type="InterPro" id="IPR036047">
    <property type="entry name" value="F-box-like_dom_sf"/>
</dbReference>
<reference evidence="2" key="3">
    <citation type="submission" date="2018-08" db="UniProtKB">
        <authorList>
            <consortium name="EnsemblPlants"/>
        </authorList>
    </citation>
    <scope>IDENTIFICATION</scope>
    <source>
        <strain evidence="2">cv. Bd21</strain>
    </source>
</reference>
<evidence type="ECO:0000313" key="3">
    <source>
        <dbReference type="Proteomes" id="UP000008810"/>
    </source>
</evidence>
<dbReference type="OrthoDB" id="620118at2759"/>
<evidence type="ECO:0000313" key="2">
    <source>
        <dbReference type="EnsemblPlants" id="KQK04164"/>
    </source>
</evidence>
<dbReference type="Gramene" id="KQK04164">
    <property type="protein sequence ID" value="KQK04164"/>
    <property type="gene ID" value="BRADI_2g12053v3"/>
</dbReference>
<organism evidence="1">
    <name type="scientific">Brachypodium distachyon</name>
    <name type="common">Purple false brome</name>
    <name type="synonym">Trachynia distachya</name>
    <dbReference type="NCBI Taxonomy" id="15368"/>
    <lineage>
        <taxon>Eukaryota</taxon>
        <taxon>Viridiplantae</taxon>
        <taxon>Streptophyta</taxon>
        <taxon>Embryophyta</taxon>
        <taxon>Tracheophyta</taxon>
        <taxon>Spermatophyta</taxon>
        <taxon>Magnoliopsida</taxon>
        <taxon>Liliopsida</taxon>
        <taxon>Poales</taxon>
        <taxon>Poaceae</taxon>
        <taxon>BOP clade</taxon>
        <taxon>Pooideae</taxon>
        <taxon>Stipodae</taxon>
        <taxon>Brachypodieae</taxon>
        <taxon>Brachypodium</taxon>
    </lineage>
</organism>
<evidence type="ECO:0000313" key="1">
    <source>
        <dbReference type="EMBL" id="KQK04164.2"/>
    </source>
</evidence>
<dbReference type="EnsemblPlants" id="KQK04164">
    <property type="protein sequence ID" value="KQK04164"/>
    <property type="gene ID" value="BRADI_2g12053v3"/>
</dbReference>
<accession>A0A0Q3IUQ0</accession>